<sequence>MWDDVYNSDSYVYGTEPNQFLAENVQQLPQGKVLCLADGEGRNSVFLAKQGYQVTAVDLSQVGLAKAAKLAASQEVSVEYIHADLAEFEFGTEQWDGIVSVFCHLPSSLRQQVHQRALQGLKKNGVFLLEGYTPRQLAFGTGGPKMLDLLLEPEALASDFADAQILHLAEVERDIIEGDKHTGTGAVVQLMAKRDACK</sequence>
<dbReference type="InterPro" id="IPR029063">
    <property type="entry name" value="SAM-dependent_MTases_sf"/>
</dbReference>
<proteinExistence type="predicted"/>
<dbReference type="AlphaFoldDB" id="A0A094JZR9"/>
<keyword evidence="3" id="KW-0489">Methyltransferase</keyword>
<dbReference type="eggNOG" id="COG2227">
    <property type="taxonomic scope" value="Bacteria"/>
</dbReference>
<keyword evidence="1 3" id="KW-0808">Transferase</keyword>
<feature type="domain" description="Methyltransferase" evidence="2">
    <location>
        <begin position="33"/>
        <end position="125"/>
    </location>
</feature>
<dbReference type="Proteomes" id="UP000029264">
    <property type="component" value="Unassembled WGS sequence"/>
</dbReference>
<comment type="caution">
    <text evidence="3">The sequence shown here is derived from an EMBL/GenBank/DDBJ whole genome shotgun (WGS) entry which is preliminary data.</text>
</comment>
<dbReference type="CDD" id="cd02440">
    <property type="entry name" value="AdoMet_MTases"/>
    <property type="match status" value="1"/>
</dbReference>
<dbReference type="GO" id="GO:0008168">
    <property type="term" value="F:methyltransferase activity"/>
    <property type="evidence" value="ECO:0007669"/>
    <property type="project" value="UniProtKB-KW"/>
</dbReference>
<organism evidence="3 4">
    <name type="scientific">Shewanella mangrovi</name>
    <dbReference type="NCBI Taxonomy" id="1515746"/>
    <lineage>
        <taxon>Bacteria</taxon>
        <taxon>Pseudomonadati</taxon>
        <taxon>Pseudomonadota</taxon>
        <taxon>Gammaproteobacteria</taxon>
        <taxon>Alteromonadales</taxon>
        <taxon>Shewanellaceae</taxon>
        <taxon>Shewanella</taxon>
    </lineage>
</organism>
<reference evidence="3 4" key="1">
    <citation type="submission" date="2014-06" db="EMBL/GenBank/DDBJ databases">
        <title>Shewanella sp. YQH10.</title>
        <authorList>
            <person name="Liu Y."/>
            <person name="Zeng R."/>
        </authorList>
    </citation>
    <scope>NUCLEOTIDE SEQUENCE [LARGE SCALE GENOMIC DNA]</scope>
    <source>
        <strain evidence="3 4">YQH10</strain>
    </source>
</reference>
<dbReference type="RefSeq" id="WP_037441987.1">
    <property type="nucleotide sequence ID" value="NZ_JPEO01000004.1"/>
</dbReference>
<accession>A0A094JZR9</accession>
<dbReference type="Pfam" id="PF13649">
    <property type="entry name" value="Methyltransf_25"/>
    <property type="match status" value="1"/>
</dbReference>
<dbReference type="PANTHER" id="PTHR43861">
    <property type="entry name" value="TRANS-ACONITATE 2-METHYLTRANSFERASE-RELATED"/>
    <property type="match status" value="1"/>
</dbReference>
<dbReference type="SUPFAM" id="SSF53335">
    <property type="entry name" value="S-adenosyl-L-methionine-dependent methyltransferases"/>
    <property type="match status" value="1"/>
</dbReference>
<dbReference type="InterPro" id="IPR041698">
    <property type="entry name" value="Methyltransf_25"/>
</dbReference>
<protein>
    <submittedName>
        <fullName evidence="3">SAM-dependent methyltransferase</fullName>
    </submittedName>
</protein>
<evidence type="ECO:0000313" key="4">
    <source>
        <dbReference type="Proteomes" id="UP000029264"/>
    </source>
</evidence>
<evidence type="ECO:0000313" key="3">
    <source>
        <dbReference type="EMBL" id="KFZ37871.1"/>
    </source>
</evidence>
<dbReference type="PANTHER" id="PTHR43861:SF3">
    <property type="entry name" value="PUTATIVE (AFU_ORTHOLOGUE AFUA_2G14390)-RELATED"/>
    <property type="match status" value="1"/>
</dbReference>
<dbReference type="GO" id="GO:0032259">
    <property type="term" value="P:methylation"/>
    <property type="evidence" value="ECO:0007669"/>
    <property type="project" value="UniProtKB-KW"/>
</dbReference>
<dbReference type="STRING" id="1515746.HR45_08475"/>
<gene>
    <name evidence="3" type="ORF">HR45_08475</name>
</gene>
<evidence type="ECO:0000259" key="2">
    <source>
        <dbReference type="Pfam" id="PF13649"/>
    </source>
</evidence>
<evidence type="ECO:0000256" key="1">
    <source>
        <dbReference type="ARBA" id="ARBA00022679"/>
    </source>
</evidence>
<keyword evidence="4" id="KW-1185">Reference proteome</keyword>
<dbReference type="OrthoDB" id="9786503at2"/>
<dbReference type="EMBL" id="JPEO01000004">
    <property type="protein sequence ID" value="KFZ37871.1"/>
    <property type="molecule type" value="Genomic_DNA"/>
</dbReference>
<dbReference type="Gene3D" id="3.40.50.150">
    <property type="entry name" value="Vaccinia Virus protein VP39"/>
    <property type="match status" value="1"/>
</dbReference>
<name>A0A094JZR9_9GAMM</name>